<dbReference type="Proteomes" id="UP001054945">
    <property type="component" value="Unassembled WGS sequence"/>
</dbReference>
<comment type="caution">
    <text evidence="1">The sequence shown here is derived from an EMBL/GenBank/DDBJ whole genome shotgun (WGS) entry which is preliminary data.</text>
</comment>
<accession>A0AAV4RE40</accession>
<protein>
    <submittedName>
        <fullName evidence="1">Uncharacterized protein</fullName>
    </submittedName>
</protein>
<reference evidence="1 2" key="1">
    <citation type="submission" date="2021-06" db="EMBL/GenBank/DDBJ databases">
        <title>Caerostris extrusa draft genome.</title>
        <authorList>
            <person name="Kono N."/>
            <person name="Arakawa K."/>
        </authorList>
    </citation>
    <scope>NUCLEOTIDE SEQUENCE [LARGE SCALE GENOMIC DNA]</scope>
</reference>
<keyword evidence="2" id="KW-1185">Reference proteome</keyword>
<gene>
    <name evidence="1" type="ORF">CEXT_320301</name>
</gene>
<dbReference type="AlphaFoldDB" id="A0AAV4RE40"/>
<organism evidence="1 2">
    <name type="scientific">Caerostris extrusa</name>
    <name type="common">Bark spider</name>
    <name type="synonym">Caerostris bankana</name>
    <dbReference type="NCBI Taxonomy" id="172846"/>
    <lineage>
        <taxon>Eukaryota</taxon>
        <taxon>Metazoa</taxon>
        <taxon>Ecdysozoa</taxon>
        <taxon>Arthropoda</taxon>
        <taxon>Chelicerata</taxon>
        <taxon>Arachnida</taxon>
        <taxon>Araneae</taxon>
        <taxon>Araneomorphae</taxon>
        <taxon>Entelegynae</taxon>
        <taxon>Araneoidea</taxon>
        <taxon>Araneidae</taxon>
        <taxon>Caerostris</taxon>
    </lineage>
</organism>
<name>A0AAV4RE40_CAEEX</name>
<proteinExistence type="predicted"/>
<feature type="non-terminal residue" evidence="1">
    <location>
        <position position="199"/>
    </location>
</feature>
<evidence type="ECO:0000313" key="2">
    <source>
        <dbReference type="Proteomes" id="UP001054945"/>
    </source>
</evidence>
<evidence type="ECO:0000313" key="1">
    <source>
        <dbReference type="EMBL" id="GIY18333.1"/>
    </source>
</evidence>
<dbReference type="EMBL" id="BPLR01007611">
    <property type="protein sequence ID" value="GIY18333.1"/>
    <property type="molecule type" value="Genomic_DNA"/>
</dbReference>
<sequence>MVRQPGESDVTRQIKARTLEAMVTVSLSLVHTHTLMLFTGSTGLSLMSAVTRQQKHVINSSFLYMKPWYDSHTITGTLLCVSLSLVHTHTLMLSTGSTGSLMSAVTRQQKHVINSSFLYMKPWYDSHTITGTLLCVSLSLVHTHTLMLFTGSTGKSNISCRSTSNFCNTSHISWMHGITLPETKDCSIPDTVKESVVTD</sequence>